<organism evidence="2 3">
    <name type="scientific">Lobosporangium transversale</name>
    <dbReference type="NCBI Taxonomy" id="64571"/>
    <lineage>
        <taxon>Eukaryota</taxon>
        <taxon>Fungi</taxon>
        <taxon>Fungi incertae sedis</taxon>
        <taxon>Mucoromycota</taxon>
        <taxon>Mortierellomycotina</taxon>
        <taxon>Mortierellomycetes</taxon>
        <taxon>Mortierellales</taxon>
        <taxon>Mortierellaceae</taxon>
        <taxon>Lobosporangium</taxon>
    </lineage>
</organism>
<reference evidence="2 3" key="1">
    <citation type="submission" date="2016-07" db="EMBL/GenBank/DDBJ databases">
        <title>Pervasive Adenine N6-methylation of Active Genes in Fungi.</title>
        <authorList>
            <consortium name="DOE Joint Genome Institute"/>
            <person name="Mondo S.J."/>
            <person name="Dannebaum R.O."/>
            <person name="Kuo R.C."/>
            <person name="Labutti K."/>
            <person name="Haridas S."/>
            <person name="Kuo A."/>
            <person name="Salamov A."/>
            <person name="Ahrendt S.R."/>
            <person name="Lipzen A."/>
            <person name="Sullivan W."/>
            <person name="Andreopoulos W.B."/>
            <person name="Clum A."/>
            <person name="Lindquist E."/>
            <person name="Daum C."/>
            <person name="Ramamoorthy G.K."/>
            <person name="Gryganskyi A."/>
            <person name="Culley D."/>
            <person name="Magnuson J.K."/>
            <person name="James T.Y."/>
            <person name="O'Malley M.A."/>
            <person name="Stajich J.E."/>
            <person name="Spatafora J.W."/>
            <person name="Visel A."/>
            <person name="Grigoriev I.V."/>
        </authorList>
    </citation>
    <scope>NUCLEOTIDE SEQUENCE [LARGE SCALE GENOMIC DNA]</scope>
    <source>
        <strain evidence="2 3">NRRL 3116</strain>
    </source>
</reference>
<proteinExistence type="predicted"/>
<dbReference type="SUPFAM" id="SSF52047">
    <property type="entry name" value="RNI-like"/>
    <property type="match status" value="1"/>
</dbReference>
<dbReference type="OrthoDB" id="8436363at2759"/>
<dbReference type="STRING" id="64571.A0A1Y2GH67"/>
<dbReference type="PANTHER" id="PTHR24114:SF2">
    <property type="entry name" value="F-BOX DOMAIN-CONTAINING PROTEIN-RELATED"/>
    <property type="match status" value="1"/>
</dbReference>
<dbReference type="SMART" id="SM00368">
    <property type="entry name" value="LRR_RI"/>
    <property type="match status" value="11"/>
</dbReference>
<evidence type="ECO:0000256" key="1">
    <source>
        <dbReference type="SAM" id="MobiDB-lite"/>
    </source>
</evidence>
<gene>
    <name evidence="2" type="ORF">BCR41DRAFT_398348</name>
</gene>
<dbReference type="GeneID" id="33570800"/>
<sequence>MTKLSYQQFRKAGIVKKKSVPPIRIEPPRIAFYPDKALDVVTKRLQPGSSSRDTGVNGSGNSNNNNGGRISNNNHGNSKSASNGNGNSKSNNNDNSNSSSKGVNNVATHLPGSKRSTNLATQDHLPLSYLARSSNSSLVTRNNRRTEMVNSNIERAMELLQGINMIQLQLEAEEKDRQMLELQSAMGRVQSDMFQLQLEAIEKNDKILAFQSEIHQLQLEVREKGDMVLALQLEAKDRDDQMLELQNKALDKLATLQKHANAILVQNFELHEYPIPRLFIILPVDTSKWDPRNVLGNKFRLHFLCECGELTAEISKSSQNQIHLAKHDGYEVRDSTKFFRKYGRHMLIILHCLRVGAPIAACLAPIPNLTAAINYSIEYMEKLSIEYPVLKNINTIDEHEALEGADLRQLGTFLRIRDEDREFGNLEKEQKEFAGAVENNGGKYDPYLGKVIIALYPKSKPGEFFNVLANARRVYELDITFGWEWTRADLVAFEEALKKSSVSILRLDLGRSQESTTEKFLPISTRYETLVRIMGLSKMKTIHIVLSPDLIKLSSLQPKRPLHLHKLSFSMKPGLMEANDFKVFANSLGTNPALITLDLGGSSIEKERAAALSEALKTNTMLTTLNLGWNSIGKEGALVLSKALKTNKALATLSLWDNSIGKEGAQALSEALKENKALTTLELKWNSIGNEGARALSKALKSNTTLTALELAYNSIGMEGALSLSNALKGNTALTALCLEGNSVGDEGALALSEALARNTTLATLNLKGNSIEKKGALALSEALKTKTVLTTLDLESNSIGNEGAYALSLALKVNETLTTLELAHNSIGIEGAFSLSEALKTNMALTALGLGGNSIGSEGALALLEARKFNTTLSSLNFTGNSIGYETALTLSEAFKPSKALTPS</sequence>
<dbReference type="InterPro" id="IPR052394">
    <property type="entry name" value="LRR-containing"/>
</dbReference>
<dbReference type="Pfam" id="PF13516">
    <property type="entry name" value="LRR_6"/>
    <property type="match status" value="9"/>
</dbReference>
<dbReference type="InterPro" id="IPR032675">
    <property type="entry name" value="LRR_dom_sf"/>
</dbReference>
<dbReference type="PANTHER" id="PTHR24114">
    <property type="entry name" value="LEUCINE RICH REPEAT FAMILY PROTEIN"/>
    <property type="match status" value="1"/>
</dbReference>
<evidence type="ECO:0000313" key="2">
    <source>
        <dbReference type="EMBL" id="ORZ10695.1"/>
    </source>
</evidence>
<dbReference type="AlphaFoldDB" id="A0A1Y2GH67"/>
<dbReference type="EMBL" id="MCFF01000030">
    <property type="protein sequence ID" value="ORZ10695.1"/>
    <property type="molecule type" value="Genomic_DNA"/>
</dbReference>
<dbReference type="Proteomes" id="UP000193648">
    <property type="component" value="Unassembled WGS sequence"/>
</dbReference>
<name>A0A1Y2GH67_9FUNG</name>
<feature type="region of interest" description="Disordered" evidence="1">
    <location>
        <begin position="46"/>
        <end position="121"/>
    </location>
</feature>
<evidence type="ECO:0000313" key="3">
    <source>
        <dbReference type="Proteomes" id="UP000193648"/>
    </source>
</evidence>
<accession>A0A1Y2GH67</accession>
<dbReference type="InterPro" id="IPR001611">
    <property type="entry name" value="Leu-rich_rpt"/>
</dbReference>
<dbReference type="InParanoid" id="A0A1Y2GH67"/>
<dbReference type="RefSeq" id="XP_021879416.1">
    <property type="nucleotide sequence ID" value="XM_022028957.1"/>
</dbReference>
<protein>
    <submittedName>
        <fullName evidence="2">Uncharacterized protein</fullName>
    </submittedName>
</protein>
<feature type="compositionally biased region" description="Low complexity" evidence="1">
    <location>
        <begin position="55"/>
        <end position="105"/>
    </location>
</feature>
<keyword evidence="3" id="KW-1185">Reference proteome</keyword>
<comment type="caution">
    <text evidence="2">The sequence shown here is derived from an EMBL/GenBank/DDBJ whole genome shotgun (WGS) entry which is preliminary data.</text>
</comment>
<dbReference type="Gene3D" id="3.80.10.10">
    <property type="entry name" value="Ribonuclease Inhibitor"/>
    <property type="match status" value="4"/>
</dbReference>